<keyword evidence="4" id="KW-0274">FAD</keyword>
<name>A0A093UPM2_TALMA</name>
<comment type="similarity">
    <text evidence="2">Belongs to the oxygen-dependent FAD-linked oxidoreductase family.</text>
</comment>
<dbReference type="PANTHER" id="PTHR42973">
    <property type="entry name" value="BINDING OXIDOREDUCTASE, PUTATIVE (AFU_ORTHOLOGUE AFUA_1G17690)-RELATED"/>
    <property type="match status" value="1"/>
</dbReference>
<dbReference type="InterPro" id="IPR016169">
    <property type="entry name" value="FAD-bd_PCMH_sub2"/>
</dbReference>
<reference key="1">
    <citation type="journal article" date="2014" name="PLoS Genet.">
        <title>Signature Gene Expression Reveals Novel Clues to the Molecular Mechanisms of Dimorphic Transition in Penicillium marneffei.</title>
        <authorList>
            <person name="Yang E."/>
            <person name="Wang G."/>
            <person name="Cai J."/>
            <person name="Woo P.C."/>
            <person name="Lau S.K."/>
            <person name="Yuen K.-Y."/>
            <person name="Chow W.-N."/>
            <person name="Lin X."/>
        </authorList>
    </citation>
    <scope>NUCLEOTIDE SEQUENCE [LARGE SCALE GENOMIC DNA]</scope>
    <source>
        <strain>PM1</strain>
    </source>
</reference>
<organism evidence="7">
    <name type="scientific">Talaromyces marneffei PM1</name>
    <dbReference type="NCBI Taxonomy" id="1077442"/>
    <lineage>
        <taxon>Eukaryota</taxon>
        <taxon>Fungi</taxon>
        <taxon>Dikarya</taxon>
        <taxon>Ascomycota</taxon>
        <taxon>Pezizomycotina</taxon>
        <taxon>Eurotiomycetes</taxon>
        <taxon>Eurotiomycetidae</taxon>
        <taxon>Eurotiales</taxon>
        <taxon>Trichocomaceae</taxon>
        <taxon>Talaromyces</taxon>
        <taxon>Talaromyces sect. Talaromyces</taxon>
    </lineage>
</organism>
<dbReference type="AlphaFoldDB" id="A0A093UPM2"/>
<dbReference type="EMBL" id="JPOX01000047">
    <property type="protein sequence ID" value="KFX42242.1"/>
    <property type="molecule type" value="Genomic_DNA"/>
</dbReference>
<evidence type="ECO:0000256" key="5">
    <source>
        <dbReference type="ARBA" id="ARBA00023002"/>
    </source>
</evidence>
<comment type="cofactor">
    <cofactor evidence="1">
        <name>FAD</name>
        <dbReference type="ChEBI" id="CHEBI:57692"/>
    </cofactor>
</comment>
<keyword evidence="5" id="KW-0560">Oxidoreductase</keyword>
<protein>
    <submittedName>
        <fullName evidence="7">Putative FAD-linked oxidoreductase YvdP</fullName>
    </submittedName>
</protein>
<feature type="domain" description="FAD-binding PCMH-type" evidence="6">
    <location>
        <begin position="31"/>
        <end position="204"/>
    </location>
</feature>
<comment type="caution">
    <text evidence="7">The sequence shown here is derived from an EMBL/GenBank/DDBJ whole genome shotgun (WGS) entry which is preliminary data.</text>
</comment>
<dbReference type="InterPro" id="IPR050416">
    <property type="entry name" value="FAD-linked_Oxidoreductase"/>
</dbReference>
<dbReference type="GO" id="GO:0071949">
    <property type="term" value="F:FAD binding"/>
    <property type="evidence" value="ECO:0007669"/>
    <property type="project" value="InterPro"/>
</dbReference>
<dbReference type="PROSITE" id="PS00862">
    <property type="entry name" value="OX2_COVAL_FAD"/>
    <property type="match status" value="1"/>
</dbReference>
<dbReference type="InterPro" id="IPR006094">
    <property type="entry name" value="Oxid_FAD_bind_N"/>
</dbReference>
<dbReference type="InterPro" id="IPR016166">
    <property type="entry name" value="FAD-bd_PCMH"/>
</dbReference>
<dbReference type="GO" id="GO:0016491">
    <property type="term" value="F:oxidoreductase activity"/>
    <property type="evidence" value="ECO:0007669"/>
    <property type="project" value="UniProtKB-KW"/>
</dbReference>
<evidence type="ECO:0000256" key="2">
    <source>
        <dbReference type="ARBA" id="ARBA00005466"/>
    </source>
</evidence>
<dbReference type="InterPro" id="IPR036318">
    <property type="entry name" value="FAD-bd_PCMH-like_sf"/>
</dbReference>
<evidence type="ECO:0000256" key="4">
    <source>
        <dbReference type="ARBA" id="ARBA00022827"/>
    </source>
</evidence>
<dbReference type="Gene3D" id="3.40.462.20">
    <property type="match status" value="1"/>
</dbReference>
<dbReference type="Gene3D" id="3.30.465.10">
    <property type="match status" value="1"/>
</dbReference>
<evidence type="ECO:0000259" key="6">
    <source>
        <dbReference type="PROSITE" id="PS51387"/>
    </source>
</evidence>
<dbReference type="PROSITE" id="PS51387">
    <property type="entry name" value="FAD_PCMH"/>
    <property type="match status" value="1"/>
</dbReference>
<reference evidence="7" key="2">
    <citation type="journal article" date="2014" name="PLoS Genet.">
        <title>Signature gene expression reveals novel clues to the molecular mechanisms of dimorphic transition in Penicillium marneffei.</title>
        <authorList>
            <person name="Yang E."/>
            <person name="Wang G."/>
            <person name="Cai J."/>
            <person name="Woo P.C."/>
            <person name="Lau S.K."/>
            <person name="Yuen K.-Y."/>
            <person name="Chow W.-N."/>
            <person name="Lin X."/>
        </authorList>
    </citation>
    <scope>NUCLEOTIDE SEQUENCE</scope>
    <source>
        <strain evidence="7">PM1</strain>
    </source>
</reference>
<gene>
    <name evidence="7" type="ORF">GQ26_0470480</name>
</gene>
<keyword evidence="3" id="KW-0285">Flavoprotein</keyword>
<dbReference type="Pfam" id="PF01565">
    <property type="entry name" value="FAD_binding_4"/>
    <property type="match status" value="1"/>
</dbReference>
<dbReference type="SUPFAM" id="SSF56176">
    <property type="entry name" value="FAD-binding/transporter-associated domain-like"/>
    <property type="match status" value="1"/>
</dbReference>
<dbReference type="Gene3D" id="3.30.43.10">
    <property type="entry name" value="Uridine Diphospho-n-acetylenolpyruvylglucosamine Reductase, domain 2"/>
    <property type="match status" value="1"/>
</dbReference>
<dbReference type="eggNOG" id="KOG4730">
    <property type="taxonomic scope" value="Eukaryota"/>
</dbReference>
<accession>A0A093UPM2</accession>
<dbReference type="InterPro" id="IPR016167">
    <property type="entry name" value="FAD-bd_PCMH_sub1"/>
</dbReference>
<dbReference type="InterPro" id="IPR006093">
    <property type="entry name" value="Oxy_OxRdtase_FAD_BS"/>
</dbReference>
<evidence type="ECO:0000256" key="3">
    <source>
        <dbReference type="ARBA" id="ARBA00022630"/>
    </source>
</evidence>
<dbReference type="PANTHER" id="PTHR42973:SF39">
    <property type="entry name" value="FAD-BINDING PCMH-TYPE DOMAIN-CONTAINING PROTEIN"/>
    <property type="match status" value="1"/>
</dbReference>
<evidence type="ECO:0000256" key="1">
    <source>
        <dbReference type="ARBA" id="ARBA00001974"/>
    </source>
</evidence>
<sequence length="473" mass="53028">MSTSIQENQAVVPGSAEYEILRTRFFHSRVPNAKPTRIYTPRTTLDVAEIIKEARSNNWKVGVRSGGHLFPCCSLVQDGILIDTCYLNQGIDYDRQTQLVSFPPGARSRELAKGVSDIGRFFPFGHAPTVAAGGFLLAGGQGWFMRGWGCSSDTWVVRMEIVTPDGRIVQASKTENEDLFWAARGSGQGFFGVVTRIWGRTIPMRRLWETSVVFDSSQSESCSEILTALFEVSDRTPKHGVEMAFATFRPDRDEPGLDEEVHDTGIFVAANAVAFADTLAEAEVLLSPWTNLPETLKKHLIATVPIEPRTWDDIFDAQDRLIPYGNGERWQCDSILDRPGVAREELVEAIKPAMWDLPTRRSIGCIYIADYVPDENDQAISLPQHYYIASMTCWRDPSWDARMSRWMLDKYTQAAKVSCGQYIADFDVNQRITPVLSDTALKKFLAIRQKWDPEDMFVGYRGFSGLAAVPASV</sequence>
<evidence type="ECO:0000313" key="7">
    <source>
        <dbReference type="EMBL" id="KFX42242.1"/>
    </source>
</evidence>
<proteinExistence type="inferred from homology"/>
<dbReference type="HOGENOM" id="CLU_018354_9_0_1"/>